<dbReference type="Pfam" id="PF02254">
    <property type="entry name" value="TrkA_N"/>
    <property type="match status" value="1"/>
</dbReference>
<dbReference type="PROSITE" id="PS51202">
    <property type="entry name" value="RCK_C"/>
    <property type="match status" value="1"/>
</dbReference>
<dbReference type="InterPro" id="IPR036291">
    <property type="entry name" value="NAD(P)-bd_dom_sf"/>
</dbReference>
<keyword evidence="4" id="KW-1185">Reference proteome</keyword>
<dbReference type="Pfam" id="PF02080">
    <property type="entry name" value="TrkA_C"/>
    <property type="match status" value="1"/>
</dbReference>
<proteinExistence type="predicted"/>
<organism evidence="3 4">
    <name type="scientific">Heliobacterium chlorum</name>
    <dbReference type="NCBI Taxonomy" id="2698"/>
    <lineage>
        <taxon>Bacteria</taxon>
        <taxon>Bacillati</taxon>
        <taxon>Bacillota</taxon>
        <taxon>Clostridia</taxon>
        <taxon>Eubacteriales</taxon>
        <taxon>Heliobacteriaceae</taxon>
        <taxon>Heliobacterium</taxon>
    </lineage>
</organism>
<evidence type="ECO:0000259" key="1">
    <source>
        <dbReference type="PROSITE" id="PS51201"/>
    </source>
</evidence>
<dbReference type="Proteomes" id="UP000617402">
    <property type="component" value="Unassembled WGS sequence"/>
</dbReference>
<dbReference type="SUPFAM" id="SSF51735">
    <property type="entry name" value="NAD(P)-binding Rossmann-fold domains"/>
    <property type="match status" value="1"/>
</dbReference>
<dbReference type="PROSITE" id="PS51201">
    <property type="entry name" value="RCK_N"/>
    <property type="match status" value="1"/>
</dbReference>
<evidence type="ECO:0000313" key="4">
    <source>
        <dbReference type="Proteomes" id="UP000617402"/>
    </source>
</evidence>
<gene>
    <name evidence="3" type="ORF">H1S01_04420</name>
</gene>
<name>A0ABR7T2I9_HELCL</name>
<dbReference type="PANTHER" id="PTHR43833">
    <property type="entry name" value="POTASSIUM CHANNEL PROTEIN 2-RELATED-RELATED"/>
    <property type="match status" value="1"/>
</dbReference>
<dbReference type="InterPro" id="IPR006037">
    <property type="entry name" value="RCK_C"/>
</dbReference>
<evidence type="ECO:0000313" key="3">
    <source>
        <dbReference type="EMBL" id="MBC9783756.1"/>
    </source>
</evidence>
<dbReference type="InterPro" id="IPR036721">
    <property type="entry name" value="RCK_C_sf"/>
</dbReference>
<accession>A0ABR7T2I9</accession>
<dbReference type="InterPro" id="IPR003148">
    <property type="entry name" value="RCK_N"/>
</dbReference>
<dbReference type="Gene3D" id="3.40.50.720">
    <property type="entry name" value="NAD(P)-binding Rossmann-like Domain"/>
    <property type="match status" value="1"/>
</dbReference>
<dbReference type="SUPFAM" id="SSF116726">
    <property type="entry name" value="TrkA C-terminal domain-like"/>
    <property type="match status" value="1"/>
</dbReference>
<sequence>MVKAKPKEAKQFAVIGLGRFGTSIAKTLYQMGYDVLAIDTSEERVNEVADFVTHALQADAKDEDVLKKVGIRNFDTVIVAIGSDIQANILVTVILKDMGIKHVVAKAQNDLHGKVLTKVGADQVVYPERDMGVRVAHALATSTVMDYLELSPHHSLVEIRTPERFIGQALGQADLRARYGITVIAVRKGDDVIASPGADTTFDAGDIIVAVGSNEDLNRFEGESR</sequence>
<feature type="domain" description="RCK N-terminal" evidence="1">
    <location>
        <begin position="9"/>
        <end position="125"/>
    </location>
</feature>
<dbReference type="RefSeq" id="WP_188038886.1">
    <property type="nucleotide sequence ID" value="NZ_JACVHF010000002.1"/>
</dbReference>
<dbReference type="InterPro" id="IPR050721">
    <property type="entry name" value="Trk_Ktr_HKT_K-transport"/>
</dbReference>
<dbReference type="PANTHER" id="PTHR43833:SF7">
    <property type="entry name" value="KTR SYSTEM POTASSIUM UPTAKE PROTEIN C"/>
    <property type="match status" value="1"/>
</dbReference>
<dbReference type="Gene3D" id="3.30.70.1450">
    <property type="entry name" value="Regulator of K+ conductance, C-terminal domain"/>
    <property type="match status" value="1"/>
</dbReference>
<evidence type="ECO:0000259" key="2">
    <source>
        <dbReference type="PROSITE" id="PS51202"/>
    </source>
</evidence>
<reference evidence="3 4" key="1">
    <citation type="submission" date="2020-07" db="EMBL/GenBank/DDBJ databases">
        <title>Draft whole-genome sequence of Heliobacterium chlorum DSM 3682, type strain.</title>
        <authorList>
            <person name="Kyndt J.A."/>
            <person name="Meyer T.E."/>
            <person name="Imhoff J.F."/>
        </authorList>
    </citation>
    <scope>NUCLEOTIDE SEQUENCE [LARGE SCALE GENOMIC DNA]</scope>
    <source>
        <strain evidence="3 4">DSM 3682</strain>
    </source>
</reference>
<comment type="caution">
    <text evidence="3">The sequence shown here is derived from an EMBL/GenBank/DDBJ whole genome shotgun (WGS) entry which is preliminary data.</text>
</comment>
<feature type="domain" description="RCK C-terminal" evidence="2">
    <location>
        <begin position="142"/>
        <end position="225"/>
    </location>
</feature>
<dbReference type="EMBL" id="JACVHF010000002">
    <property type="protein sequence ID" value="MBC9783756.1"/>
    <property type="molecule type" value="Genomic_DNA"/>
</dbReference>
<protein>
    <submittedName>
        <fullName evidence="3">TrkA family potassium uptake protein</fullName>
    </submittedName>
</protein>